<dbReference type="AlphaFoldDB" id="A0A1R0KXT6"/>
<proteinExistence type="predicted"/>
<gene>
    <name evidence="1" type="ORF">BS329_12085</name>
</gene>
<evidence type="ECO:0000313" key="1">
    <source>
        <dbReference type="EMBL" id="OLZ53820.1"/>
    </source>
</evidence>
<comment type="caution">
    <text evidence="1">The sequence shown here is derived from an EMBL/GenBank/DDBJ whole genome shotgun (WGS) entry which is preliminary data.</text>
</comment>
<protein>
    <recommendedName>
        <fullName evidence="3">AbiEi antitoxin C-terminal domain-containing protein</fullName>
    </recommendedName>
</protein>
<organism evidence="1 2">
    <name type="scientific">Amycolatopsis coloradensis</name>
    <dbReference type="NCBI Taxonomy" id="76021"/>
    <lineage>
        <taxon>Bacteria</taxon>
        <taxon>Bacillati</taxon>
        <taxon>Actinomycetota</taxon>
        <taxon>Actinomycetes</taxon>
        <taxon>Pseudonocardiales</taxon>
        <taxon>Pseudonocardiaceae</taxon>
        <taxon>Amycolatopsis</taxon>
    </lineage>
</organism>
<name>A0A1R0KXT6_9PSEU</name>
<evidence type="ECO:0008006" key="3">
    <source>
        <dbReference type="Google" id="ProtNLM"/>
    </source>
</evidence>
<keyword evidence="2" id="KW-1185">Reference proteome</keyword>
<reference evidence="1 2" key="1">
    <citation type="submission" date="2016-01" db="EMBL/GenBank/DDBJ databases">
        <title>Amycolatopsis coloradensis genome sequencing and assembly.</title>
        <authorList>
            <person name="Mayilraj S."/>
        </authorList>
    </citation>
    <scope>NUCLEOTIDE SEQUENCE [LARGE SCALE GENOMIC DNA]</scope>
    <source>
        <strain evidence="1 2">DSM 44225</strain>
    </source>
</reference>
<accession>A0A1R0KXT6</accession>
<dbReference type="EMBL" id="MQUQ01000005">
    <property type="protein sequence ID" value="OLZ53820.1"/>
    <property type="molecule type" value="Genomic_DNA"/>
</dbReference>
<evidence type="ECO:0000313" key="2">
    <source>
        <dbReference type="Proteomes" id="UP000187486"/>
    </source>
</evidence>
<dbReference type="Proteomes" id="UP000187486">
    <property type="component" value="Unassembled WGS sequence"/>
</dbReference>
<sequence length="320" mass="35451">MASSSFTEAYLLQHSRHGVIRVAALERLGITPMTSYRRCLPGGRWTHLLPGIVLLSRDRPSARQRIEAALMHANGFGVLTGFEAARRYGLQNVPPDRSVHLLIPEKHRVNSAKFALVERTIHMPTTRIIDGIPVAAPARAVLDGVRRIRELDPVRALLIEAVESGHCTTPELMDQLDSGSKRGTATPRAVLKEISTNIKSVPEAIATSVWTQAGLPPAEHNVKIYDPRGNYIAMPDEWCDEVGLAWEVDSFDFHFKKADFAKTIDRNNRYAAAGIVVVQTLPSRLRTEPDAVVAELRSAFRAASRRPRPNVVVVRQDRAA</sequence>
<dbReference type="STRING" id="76021.BS329_12085"/>